<dbReference type="GO" id="GO:0043565">
    <property type="term" value="F:sequence-specific DNA binding"/>
    <property type="evidence" value="ECO:0007669"/>
    <property type="project" value="TreeGrafter"/>
</dbReference>
<dbReference type="KEGG" id="bpdz:BBN53_11465"/>
<dbReference type="AlphaFoldDB" id="A0A0J6CA61"/>
<dbReference type="Gene3D" id="3.40.190.10">
    <property type="entry name" value="Periplasmic binding protein-like II"/>
    <property type="match status" value="2"/>
</dbReference>
<dbReference type="InterPro" id="IPR036390">
    <property type="entry name" value="WH_DNA-bd_sf"/>
</dbReference>
<dbReference type="PROSITE" id="PS50931">
    <property type="entry name" value="HTH_LYSR"/>
    <property type="match status" value="1"/>
</dbReference>
<dbReference type="Gene3D" id="1.10.10.10">
    <property type="entry name" value="Winged helix-like DNA-binding domain superfamily/Winged helix DNA-binding domain"/>
    <property type="match status" value="1"/>
</dbReference>
<dbReference type="SUPFAM" id="SSF53850">
    <property type="entry name" value="Periplasmic binding protein-like II"/>
    <property type="match status" value="1"/>
</dbReference>
<reference evidence="7 8" key="1">
    <citation type="submission" date="2015-09" db="EMBL/GenBank/DDBJ databases">
        <authorList>
            <person name="Jackson K.R."/>
            <person name="Lunt B.L."/>
            <person name="Fisher J.N.B."/>
            <person name="Gardner A.V."/>
            <person name="Bailey M.E."/>
            <person name="Deus L.M."/>
            <person name="Earl A.S."/>
            <person name="Gibby P.D."/>
            <person name="Hartmann K.A."/>
            <person name="Liu J.E."/>
            <person name="Manci A.M."/>
            <person name="Nielsen D.A."/>
            <person name="Solomon M.B."/>
            <person name="Breakwell D.P."/>
            <person name="Burnett S.H."/>
            <person name="Grose J.H."/>
        </authorList>
    </citation>
    <scope>NUCLEOTIDE SEQUENCE [LARGE SCALE GENOMIC DNA]</scope>
    <source>
        <strain evidence="7 8">2789STDY5608636</strain>
    </source>
</reference>
<dbReference type="Pfam" id="PF00126">
    <property type="entry name" value="HTH_1"/>
    <property type="match status" value="1"/>
</dbReference>
<dbReference type="InterPro" id="IPR000847">
    <property type="entry name" value="LysR_HTH_N"/>
</dbReference>
<dbReference type="InterPro" id="IPR005119">
    <property type="entry name" value="LysR_subst-bd"/>
</dbReference>
<keyword evidence="2" id="KW-0805">Transcription regulation</keyword>
<keyword evidence="4" id="KW-0804">Transcription</keyword>
<organism evidence="7 8">
    <name type="scientific">Bordetella pseudohinzii</name>
    <dbReference type="NCBI Taxonomy" id="1331258"/>
    <lineage>
        <taxon>Bacteria</taxon>
        <taxon>Pseudomonadati</taxon>
        <taxon>Pseudomonadota</taxon>
        <taxon>Betaproteobacteria</taxon>
        <taxon>Burkholderiales</taxon>
        <taxon>Alcaligenaceae</taxon>
        <taxon>Bordetella</taxon>
    </lineage>
</organism>
<dbReference type="EMBL" id="CYTV01000001">
    <property type="protein sequence ID" value="CUI36282.1"/>
    <property type="molecule type" value="Genomic_DNA"/>
</dbReference>
<dbReference type="GO" id="GO:0006351">
    <property type="term" value="P:DNA-templated transcription"/>
    <property type="evidence" value="ECO:0007669"/>
    <property type="project" value="TreeGrafter"/>
</dbReference>
<sequence length="312" mass="34570">MKITLEELQAFLAVVDSGSLTAAAQQLGQTVSAASRALGRLEEKLQTTLMRRTTRRIELTEEGRAFLVQARAIVEAVEGAEEAMAVRRGQPSGRLRVDAATPFMLHVIVPLIQGYRERYPQVELELNSSERFIDLLERRTDVAIRIGHLKDSTLHSRSIGSSRLRILASPAYLARHGTPRHPSELSSGHSLLGFNQPESLNYWPLRDEAGERRYITPTIWASNGETLRQLALQDMGIVCLSDFMTGEDRASGRLKQILARHTIDERQPVNAVYYRNTAISARIASFVDYLAEAVRETAAPAAGGQGGPSTRR</sequence>
<dbReference type="PANTHER" id="PTHR30537:SF20">
    <property type="entry name" value="TRANSCRIPTIONAL REGULATORY PROTEIN"/>
    <property type="match status" value="1"/>
</dbReference>
<evidence type="ECO:0000313" key="6">
    <source>
        <dbReference type="EMBL" id="ANY16460.1"/>
    </source>
</evidence>
<keyword evidence="9" id="KW-1185">Reference proteome</keyword>
<evidence type="ECO:0000313" key="9">
    <source>
        <dbReference type="Proteomes" id="UP000092950"/>
    </source>
</evidence>
<dbReference type="FunFam" id="1.10.10.10:FF:000001">
    <property type="entry name" value="LysR family transcriptional regulator"/>
    <property type="match status" value="1"/>
</dbReference>
<name>A0A0J6CA61_9BORD</name>
<dbReference type="EMBL" id="CP016440">
    <property type="protein sequence ID" value="ANY16460.1"/>
    <property type="molecule type" value="Genomic_DNA"/>
</dbReference>
<dbReference type="Proteomes" id="UP000092950">
    <property type="component" value="Chromosome"/>
</dbReference>
<reference evidence="6 9" key="2">
    <citation type="submission" date="2016-07" db="EMBL/GenBank/DDBJ databases">
        <title>Complete genome sequences of Bordetella pseudohinzii.</title>
        <authorList>
            <person name="Spilker T."/>
            <person name="Darrah R."/>
            <person name="LiPuma J.J."/>
        </authorList>
    </citation>
    <scope>NUCLEOTIDE SEQUENCE [LARGE SCALE GENOMIC DNA]</scope>
    <source>
        <strain evidence="6 9">HI4681</strain>
    </source>
</reference>
<accession>A0A0M7C8Y3</accession>
<dbReference type="InterPro" id="IPR058163">
    <property type="entry name" value="LysR-type_TF_proteobact-type"/>
</dbReference>
<dbReference type="Proteomes" id="UP000053096">
    <property type="component" value="Unassembled WGS sequence"/>
</dbReference>
<evidence type="ECO:0000313" key="8">
    <source>
        <dbReference type="Proteomes" id="UP000053096"/>
    </source>
</evidence>
<protein>
    <submittedName>
        <fullName evidence="7">D-malate degradation protein R</fullName>
    </submittedName>
    <submittedName>
        <fullName evidence="6">LysR family transcriptional regulator</fullName>
    </submittedName>
</protein>
<gene>
    <name evidence="7" type="primary">dmlR_2</name>
    <name evidence="6" type="ORF">BBN53_11465</name>
    <name evidence="7" type="ORF">ERS370011_00264</name>
</gene>
<dbReference type="OrthoDB" id="9786526at2"/>
<dbReference type="PANTHER" id="PTHR30537">
    <property type="entry name" value="HTH-TYPE TRANSCRIPTIONAL REGULATOR"/>
    <property type="match status" value="1"/>
</dbReference>
<evidence type="ECO:0000256" key="2">
    <source>
        <dbReference type="ARBA" id="ARBA00023015"/>
    </source>
</evidence>
<dbReference type="Pfam" id="PF03466">
    <property type="entry name" value="LysR_substrate"/>
    <property type="match status" value="1"/>
</dbReference>
<evidence type="ECO:0000259" key="5">
    <source>
        <dbReference type="PROSITE" id="PS50931"/>
    </source>
</evidence>
<dbReference type="GO" id="GO:0003700">
    <property type="term" value="F:DNA-binding transcription factor activity"/>
    <property type="evidence" value="ECO:0007669"/>
    <property type="project" value="InterPro"/>
</dbReference>
<evidence type="ECO:0000256" key="1">
    <source>
        <dbReference type="ARBA" id="ARBA00009437"/>
    </source>
</evidence>
<dbReference type="SUPFAM" id="SSF46785">
    <property type="entry name" value="Winged helix' DNA-binding domain"/>
    <property type="match status" value="1"/>
</dbReference>
<evidence type="ECO:0000256" key="4">
    <source>
        <dbReference type="ARBA" id="ARBA00023163"/>
    </source>
</evidence>
<dbReference type="InterPro" id="IPR036388">
    <property type="entry name" value="WH-like_DNA-bd_sf"/>
</dbReference>
<evidence type="ECO:0000313" key="7">
    <source>
        <dbReference type="EMBL" id="CUI36282.1"/>
    </source>
</evidence>
<proteinExistence type="inferred from homology"/>
<comment type="similarity">
    <text evidence="1">Belongs to the LysR transcriptional regulatory family.</text>
</comment>
<keyword evidence="3" id="KW-0238">DNA-binding</keyword>
<evidence type="ECO:0000256" key="3">
    <source>
        <dbReference type="ARBA" id="ARBA00023125"/>
    </source>
</evidence>
<dbReference type="RefSeq" id="WP_043209344.1">
    <property type="nucleotide sequence ID" value="NZ_CAJGUQ010000214.1"/>
</dbReference>
<accession>A0A0J6CA61</accession>
<feature type="domain" description="HTH lysR-type" evidence="5">
    <location>
        <begin position="3"/>
        <end position="60"/>
    </location>
</feature>